<dbReference type="PANTHER" id="PTHR38705">
    <property type="entry name" value="PROTEIN RDS1"/>
    <property type="match status" value="1"/>
</dbReference>
<name>A0A9W9FTF7_9EURO</name>
<feature type="region of interest" description="Disordered" evidence="1">
    <location>
        <begin position="27"/>
        <end position="52"/>
    </location>
</feature>
<reference evidence="3" key="1">
    <citation type="submission" date="2022-11" db="EMBL/GenBank/DDBJ databases">
        <authorList>
            <person name="Petersen C."/>
        </authorList>
    </citation>
    <scope>NUCLEOTIDE SEQUENCE</scope>
    <source>
        <strain evidence="3">IBT 30069</strain>
    </source>
</reference>
<proteinExistence type="predicted"/>
<protein>
    <submittedName>
        <fullName evidence="3">Protein rds1</fullName>
    </submittedName>
</protein>
<feature type="chain" id="PRO_5040803323" evidence="2">
    <location>
        <begin position="20"/>
        <end position="455"/>
    </location>
</feature>
<evidence type="ECO:0000256" key="2">
    <source>
        <dbReference type="SAM" id="SignalP"/>
    </source>
</evidence>
<dbReference type="InterPro" id="IPR039254">
    <property type="entry name" value="Rds1"/>
</dbReference>
<dbReference type="Proteomes" id="UP001149165">
    <property type="component" value="Unassembled WGS sequence"/>
</dbReference>
<dbReference type="EMBL" id="JAPQKH010000003">
    <property type="protein sequence ID" value="KAJ5106136.1"/>
    <property type="molecule type" value="Genomic_DNA"/>
</dbReference>
<dbReference type="PANTHER" id="PTHR38705:SF1">
    <property type="entry name" value="PROTEIN RDS1"/>
    <property type="match status" value="1"/>
</dbReference>
<dbReference type="AlphaFoldDB" id="A0A9W9FTF7"/>
<gene>
    <name evidence="3" type="ORF">N7456_002811</name>
</gene>
<evidence type="ECO:0000313" key="4">
    <source>
        <dbReference type="Proteomes" id="UP001149165"/>
    </source>
</evidence>
<dbReference type="Pfam" id="PF13668">
    <property type="entry name" value="Ferritin_2"/>
    <property type="match status" value="1"/>
</dbReference>
<evidence type="ECO:0000256" key="1">
    <source>
        <dbReference type="SAM" id="MobiDB-lite"/>
    </source>
</evidence>
<feature type="region of interest" description="Disordered" evidence="1">
    <location>
        <begin position="318"/>
        <end position="344"/>
    </location>
</feature>
<comment type="caution">
    <text evidence="3">The sequence shown here is derived from an EMBL/GenBank/DDBJ whole genome shotgun (WGS) entry which is preliminary data.</text>
</comment>
<keyword evidence="2" id="KW-0732">Signal</keyword>
<sequence length="455" mass="49048">MLNSMLWLAAVGYMPIASASPLSASIPPAPPTASHPNSQPHTPFTGTPTTTGALTASSIGTGIAEASSIAPAETTYASNGKLQNAEPAPYVPAGGVGTSGSIPVYNAKSDFDYESLALALYQEWIELDLFQDGLRRFSAKDFEEAGLNAADRELIAFMAEQEVGHATLISNMLGASAPKQCQYNYPYTNVQEYLDFCQKLTRFGESGVYGFLGHLDSREAATLLTQSITTEARQQMIFRQFEGLFPMPVWFEVGIPQSWAWTLLAPYVASCPADQTRLVWENFPALRILNQPTLSDAGKRNNGSSFNNTLDAGLNVAKASSKENPNSKNDLSAGASVTPDRYSPLSFPGRRVDLQWEEPGRPVGPNDSYVTTSQAGEAKYVAWASQLNITYTPLLGVDGGRGYTIQPDMETYEGDPAVNGTMFIAITDSDLFLTPFNLSMINSHVVAGPALYQAD</sequence>
<evidence type="ECO:0000313" key="3">
    <source>
        <dbReference type="EMBL" id="KAJ5106136.1"/>
    </source>
</evidence>
<feature type="signal peptide" evidence="2">
    <location>
        <begin position="1"/>
        <end position="19"/>
    </location>
</feature>
<keyword evidence="4" id="KW-1185">Reference proteome</keyword>
<feature type="compositionally biased region" description="Low complexity" evidence="1">
    <location>
        <begin position="34"/>
        <end position="52"/>
    </location>
</feature>
<organism evidence="3 4">
    <name type="scientific">Penicillium angulare</name>
    <dbReference type="NCBI Taxonomy" id="116970"/>
    <lineage>
        <taxon>Eukaryota</taxon>
        <taxon>Fungi</taxon>
        <taxon>Dikarya</taxon>
        <taxon>Ascomycota</taxon>
        <taxon>Pezizomycotina</taxon>
        <taxon>Eurotiomycetes</taxon>
        <taxon>Eurotiomycetidae</taxon>
        <taxon>Eurotiales</taxon>
        <taxon>Aspergillaceae</taxon>
        <taxon>Penicillium</taxon>
    </lineage>
</organism>
<accession>A0A9W9FTF7</accession>
<dbReference type="OrthoDB" id="2098436at2759"/>
<reference evidence="3" key="2">
    <citation type="journal article" date="2023" name="IMA Fungus">
        <title>Comparative genomic study of the Penicillium genus elucidates a diverse pangenome and 15 lateral gene transfer events.</title>
        <authorList>
            <person name="Petersen C."/>
            <person name="Sorensen T."/>
            <person name="Nielsen M.R."/>
            <person name="Sondergaard T.E."/>
            <person name="Sorensen J.L."/>
            <person name="Fitzpatrick D.A."/>
            <person name="Frisvad J.C."/>
            <person name="Nielsen K.L."/>
        </authorList>
    </citation>
    <scope>NUCLEOTIDE SEQUENCE</scope>
    <source>
        <strain evidence="3">IBT 30069</strain>
    </source>
</reference>